<gene>
    <name evidence="3" type="ORF">CVT26_014703</name>
</gene>
<dbReference type="CDD" id="cd09917">
    <property type="entry name" value="F-box_SF"/>
    <property type="match status" value="1"/>
</dbReference>
<feature type="domain" description="F-box" evidence="2">
    <location>
        <begin position="52"/>
        <end position="101"/>
    </location>
</feature>
<sequence>MDTQPQRRSTRKKRKSNEQLDTPSAGSSSSQMDCIPTVQPSHKRGKRTSHKLAGLLDMPLDILFEVFGHLHPSDLIRLARTNKELRRLLLKKSSVSIWKTSLSNVPGLPECPSNMSEPAWANLLFSPYCQFCATHARTVDWLLRVRMCTKCCKQHLRNLFDKEPELRAINNEAGILNDLRWFVRTRKDQRFARYLPSEYEEAMKEYSALKSQDEKRNYLQERKKAIERDMQHAARCELWAKSQEEARETELEDLRKERLNAIKKKLEELGWGKDLSSICYPDSLRSLNVVNRPQRLTEKIWANIKDEVIWYMEGMREKRLQREYEATVKERKKIAIEFLRSYKNARPTENAVLPEPPDFCEFEPIKNMINQPAEVEVNLPSFDPIVPQLPALVDRWRGQIEQEMLKIIENVRDNRTANKVLAYDEFSEEYYYRIPDESRFPFKRLSEDQLRTKLKLASSVFTCRNCEPPAEDYSWYPDDWAAVKSRSQLLFYPQVLGHPCLTVRSAYCDNWSNHDPVHALTRGDIQMRKPWARTGLEFNLYGSERAEWVVKYCGLDPATATTEDVDNLNLRFACRLCSRDPQTGDIDSANRDGDPLQAGCVLPLFEWRAAVRHLIDQGHERADFTSFKRDELTQELIQAEEDHRLKCNDEWFCIHCRDTPGEKKLGSVETLKYHFRSYHSNINPIMGQDYRRHFTAPDVHASQPLFFVRMKDGQLSAFKPPEEYANSSDAGNFDYDDPFTRMTQRALAEKWSQAR</sequence>
<feature type="region of interest" description="Disordered" evidence="1">
    <location>
        <begin position="1"/>
        <end position="48"/>
    </location>
</feature>
<dbReference type="SMART" id="SM00256">
    <property type="entry name" value="FBOX"/>
    <property type="match status" value="1"/>
</dbReference>
<keyword evidence="4" id="KW-1185">Reference proteome</keyword>
<dbReference type="SUPFAM" id="SSF81383">
    <property type="entry name" value="F-box domain"/>
    <property type="match status" value="1"/>
</dbReference>
<feature type="compositionally biased region" description="Polar residues" evidence="1">
    <location>
        <begin position="19"/>
        <end position="32"/>
    </location>
</feature>
<dbReference type="OrthoDB" id="2322499at2759"/>
<dbReference type="STRING" id="231916.A0A409VWW7"/>
<dbReference type="InterPro" id="IPR001810">
    <property type="entry name" value="F-box_dom"/>
</dbReference>
<proteinExistence type="predicted"/>
<organism evidence="3 4">
    <name type="scientific">Gymnopilus dilepis</name>
    <dbReference type="NCBI Taxonomy" id="231916"/>
    <lineage>
        <taxon>Eukaryota</taxon>
        <taxon>Fungi</taxon>
        <taxon>Dikarya</taxon>
        <taxon>Basidiomycota</taxon>
        <taxon>Agaricomycotina</taxon>
        <taxon>Agaricomycetes</taxon>
        <taxon>Agaricomycetidae</taxon>
        <taxon>Agaricales</taxon>
        <taxon>Agaricineae</taxon>
        <taxon>Hymenogastraceae</taxon>
        <taxon>Gymnopilus</taxon>
    </lineage>
</organism>
<evidence type="ECO:0000256" key="1">
    <source>
        <dbReference type="SAM" id="MobiDB-lite"/>
    </source>
</evidence>
<dbReference type="InParanoid" id="A0A409VWW7"/>
<reference evidence="3 4" key="1">
    <citation type="journal article" date="2018" name="Evol. Lett.">
        <title>Horizontal gene cluster transfer increased hallucinogenic mushroom diversity.</title>
        <authorList>
            <person name="Reynolds H.T."/>
            <person name="Vijayakumar V."/>
            <person name="Gluck-Thaler E."/>
            <person name="Korotkin H.B."/>
            <person name="Matheny P.B."/>
            <person name="Slot J.C."/>
        </authorList>
    </citation>
    <scope>NUCLEOTIDE SEQUENCE [LARGE SCALE GENOMIC DNA]</scope>
    <source>
        <strain evidence="3 4">SRW20</strain>
    </source>
</reference>
<dbReference type="InterPro" id="IPR036047">
    <property type="entry name" value="F-box-like_dom_sf"/>
</dbReference>
<protein>
    <recommendedName>
        <fullName evidence="2">F-box domain-containing protein</fullName>
    </recommendedName>
</protein>
<dbReference type="AlphaFoldDB" id="A0A409VWW7"/>
<dbReference type="Proteomes" id="UP000284706">
    <property type="component" value="Unassembled WGS sequence"/>
</dbReference>
<evidence type="ECO:0000259" key="2">
    <source>
        <dbReference type="PROSITE" id="PS50181"/>
    </source>
</evidence>
<dbReference type="EMBL" id="NHYE01005530">
    <property type="protein sequence ID" value="PPQ70738.1"/>
    <property type="molecule type" value="Genomic_DNA"/>
</dbReference>
<accession>A0A409VWW7</accession>
<dbReference type="Pfam" id="PF00646">
    <property type="entry name" value="F-box"/>
    <property type="match status" value="1"/>
</dbReference>
<evidence type="ECO:0000313" key="3">
    <source>
        <dbReference type="EMBL" id="PPQ70738.1"/>
    </source>
</evidence>
<evidence type="ECO:0000313" key="4">
    <source>
        <dbReference type="Proteomes" id="UP000284706"/>
    </source>
</evidence>
<name>A0A409VWW7_9AGAR</name>
<dbReference type="PROSITE" id="PS50181">
    <property type="entry name" value="FBOX"/>
    <property type="match status" value="1"/>
</dbReference>
<comment type="caution">
    <text evidence="3">The sequence shown here is derived from an EMBL/GenBank/DDBJ whole genome shotgun (WGS) entry which is preliminary data.</text>
</comment>